<feature type="compositionally biased region" description="Basic and acidic residues" evidence="1">
    <location>
        <begin position="499"/>
        <end position="515"/>
    </location>
</feature>
<feature type="compositionally biased region" description="Polar residues" evidence="1">
    <location>
        <begin position="266"/>
        <end position="371"/>
    </location>
</feature>
<organism evidence="2 3">
    <name type="scientific">Operophtera brumata</name>
    <name type="common">Winter moth</name>
    <name type="synonym">Phalaena brumata</name>
    <dbReference type="NCBI Taxonomy" id="104452"/>
    <lineage>
        <taxon>Eukaryota</taxon>
        <taxon>Metazoa</taxon>
        <taxon>Ecdysozoa</taxon>
        <taxon>Arthropoda</taxon>
        <taxon>Hexapoda</taxon>
        <taxon>Insecta</taxon>
        <taxon>Pterygota</taxon>
        <taxon>Neoptera</taxon>
        <taxon>Endopterygota</taxon>
        <taxon>Lepidoptera</taxon>
        <taxon>Glossata</taxon>
        <taxon>Ditrysia</taxon>
        <taxon>Geometroidea</taxon>
        <taxon>Geometridae</taxon>
        <taxon>Larentiinae</taxon>
        <taxon>Operophtera</taxon>
    </lineage>
</organism>
<accession>A0A0L7LER3</accession>
<evidence type="ECO:0000313" key="3">
    <source>
        <dbReference type="Proteomes" id="UP000037510"/>
    </source>
</evidence>
<dbReference type="AlphaFoldDB" id="A0A0L7LER3"/>
<dbReference type="SUPFAM" id="SSF57997">
    <property type="entry name" value="Tropomyosin"/>
    <property type="match status" value="1"/>
</dbReference>
<evidence type="ECO:0000313" key="2">
    <source>
        <dbReference type="EMBL" id="KOB73666.1"/>
    </source>
</evidence>
<feature type="compositionally biased region" description="Polar residues" evidence="1">
    <location>
        <begin position="174"/>
        <end position="188"/>
    </location>
</feature>
<name>A0A0L7LER3_OPEBR</name>
<reference evidence="2 3" key="1">
    <citation type="journal article" date="2015" name="Genome Biol. Evol.">
        <title>The genome of winter moth (Operophtera brumata) provides a genomic perspective on sexual dimorphism and phenology.</title>
        <authorList>
            <person name="Derks M.F."/>
            <person name="Smit S."/>
            <person name="Salis L."/>
            <person name="Schijlen E."/>
            <person name="Bossers A."/>
            <person name="Mateman C."/>
            <person name="Pijl A.S."/>
            <person name="de Ridder D."/>
            <person name="Groenen M.A."/>
            <person name="Visser M.E."/>
            <person name="Megens H.J."/>
        </authorList>
    </citation>
    <scope>NUCLEOTIDE SEQUENCE [LARGE SCALE GENOMIC DNA]</scope>
    <source>
        <strain evidence="2">WM2013NL</strain>
        <tissue evidence="2">Head and thorax</tissue>
    </source>
</reference>
<feature type="compositionally biased region" description="Polar residues" evidence="1">
    <location>
        <begin position="200"/>
        <end position="259"/>
    </location>
</feature>
<feature type="region of interest" description="Disordered" evidence="1">
    <location>
        <begin position="167"/>
        <end position="469"/>
    </location>
</feature>
<sequence length="610" mass="67486">KKLTADGTAVEKRLPKRRFPWCHRSRTLLAKVARLAGSQQAGAVLLADKVLPLFPKGFVRMPTLMRQANINKDVKVPDIKRQRLGSASQMPLTLNTQSIPPSIQTPSLFPEQIQFPSSLTVTATVKTSPDKEIYTNQKEMNLGHVMNSFALSKDLIVERDNNDKKEELYIPPNNIGSITITPVPSQVSQKDKKTDKQATHKTTGSDNRQASVTQKASSTDNRQPSVTQKTTGTDSRQPGVTQKTTGTDSRQPTVSQKTTGADGRQPSVTQKTTGTDSRQPSVNQKTMGTDSRQPSVTQKTTGTDIRQASVTQKAASTDNRPPSVTQKTTGTDIRQTCVTQKATSTDNRQPSVTQKATSTDNRQPSVTQKATSTDKRQPSVSQKATATDNKQTSLIRVKSPAALNESVNKKEVKTKKPEKSISNPEKNHSNPKDKRVDIPLQIDTSFQPAKKEPSPKNKDISPKTKDALSQKQIESLRVKENNIPRPALVPVSHSPTFAKPDKRPPELKKPKDTTTEVKKTKDIEVKKKTEIMIVSDVDPLSDQETVAVDDSSSDVEVIETDKFFEVPLQDNTVPNKVDETDEINTVMRNIREMELALSYYANVRMDFRLH</sequence>
<dbReference type="Proteomes" id="UP000037510">
    <property type="component" value="Unassembled WGS sequence"/>
</dbReference>
<dbReference type="EMBL" id="JTDY01001520">
    <property type="protein sequence ID" value="KOB73666.1"/>
    <property type="molecule type" value="Genomic_DNA"/>
</dbReference>
<feature type="compositionally biased region" description="Basic and acidic residues" evidence="1">
    <location>
        <begin position="189"/>
        <end position="198"/>
    </location>
</feature>
<feature type="compositionally biased region" description="Basic and acidic residues" evidence="1">
    <location>
        <begin position="449"/>
        <end position="469"/>
    </location>
</feature>
<feature type="compositionally biased region" description="Basic and acidic residues" evidence="1">
    <location>
        <begin position="407"/>
        <end position="437"/>
    </location>
</feature>
<evidence type="ECO:0000256" key="1">
    <source>
        <dbReference type="SAM" id="MobiDB-lite"/>
    </source>
</evidence>
<protein>
    <submittedName>
        <fullName evidence="2">Dynein heavy chain</fullName>
    </submittedName>
</protein>
<feature type="region of interest" description="Disordered" evidence="1">
    <location>
        <begin position="486"/>
        <end position="515"/>
    </location>
</feature>
<keyword evidence="3" id="KW-1185">Reference proteome</keyword>
<feature type="non-terminal residue" evidence="2">
    <location>
        <position position="1"/>
    </location>
</feature>
<comment type="caution">
    <text evidence="2">The sequence shown here is derived from an EMBL/GenBank/DDBJ whole genome shotgun (WGS) entry which is preliminary data.</text>
</comment>
<proteinExistence type="predicted"/>
<feature type="compositionally biased region" description="Polar residues" evidence="1">
    <location>
        <begin position="378"/>
        <end position="394"/>
    </location>
</feature>
<dbReference type="STRING" id="104452.A0A0L7LER3"/>
<gene>
    <name evidence="2" type="ORF">OBRU01_10383</name>
</gene>